<evidence type="ECO:0000313" key="2">
    <source>
        <dbReference type="EMBL" id="EFX75449.1"/>
    </source>
</evidence>
<dbReference type="Proteomes" id="UP000000305">
    <property type="component" value="Unassembled WGS sequence"/>
</dbReference>
<dbReference type="HOGENOM" id="CLU_2099321_0_0_1"/>
<sequence>MSFRRQHRQAGTAGETSSRWAWPPMGGEGGTVGAAKGPRGGSLSALDLLDRSADEPDVGWPQTEAELATFYQSSIMDQQQRHLEPLREDLADWLNKILDTRRRDLKVLEGSRSLHI</sequence>
<dbReference type="InParanoid" id="E9GYQ3"/>
<dbReference type="EMBL" id="GL732575">
    <property type="protein sequence ID" value="EFX75449.1"/>
    <property type="molecule type" value="Genomic_DNA"/>
</dbReference>
<proteinExistence type="predicted"/>
<dbReference type="KEGG" id="dpx:DAPPUDRAFT_107964"/>
<organism evidence="2 3">
    <name type="scientific">Daphnia pulex</name>
    <name type="common">Water flea</name>
    <dbReference type="NCBI Taxonomy" id="6669"/>
    <lineage>
        <taxon>Eukaryota</taxon>
        <taxon>Metazoa</taxon>
        <taxon>Ecdysozoa</taxon>
        <taxon>Arthropoda</taxon>
        <taxon>Crustacea</taxon>
        <taxon>Branchiopoda</taxon>
        <taxon>Diplostraca</taxon>
        <taxon>Cladocera</taxon>
        <taxon>Anomopoda</taxon>
        <taxon>Daphniidae</taxon>
        <taxon>Daphnia</taxon>
    </lineage>
</organism>
<name>E9GYQ3_DAPPU</name>
<dbReference type="OrthoDB" id="6378135at2759"/>
<evidence type="ECO:0000313" key="3">
    <source>
        <dbReference type="Proteomes" id="UP000000305"/>
    </source>
</evidence>
<feature type="compositionally biased region" description="Low complexity" evidence="1">
    <location>
        <begin position="33"/>
        <end position="47"/>
    </location>
</feature>
<keyword evidence="3" id="KW-1185">Reference proteome</keyword>
<dbReference type="AlphaFoldDB" id="E9GYQ3"/>
<gene>
    <name evidence="2" type="ORF">DAPPUDRAFT_107964</name>
</gene>
<evidence type="ECO:0000256" key="1">
    <source>
        <dbReference type="SAM" id="MobiDB-lite"/>
    </source>
</evidence>
<accession>E9GYQ3</accession>
<feature type="region of interest" description="Disordered" evidence="1">
    <location>
        <begin position="1"/>
        <end position="47"/>
    </location>
</feature>
<reference evidence="2 3" key="1">
    <citation type="journal article" date="2011" name="Science">
        <title>The ecoresponsive genome of Daphnia pulex.</title>
        <authorList>
            <person name="Colbourne J.K."/>
            <person name="Pfrender M.E."/>
            <person name="Gilbert D."/>
            <person name="Thomas W.K."/>
            <person name="Tucker A."/>
            <person name="Oakley T.H."/>
            <person name="Tokishita S."/>
            <person name="Aerts A."/>
            <person name="Arnold G.J."/>
            <person name="Basu M.K."/>
            <person name="Bauer D.J."/>
            <person name="Caceres C.E."/>
            <person name="Carmel L."/>
            <person name="Casola C."/>
            <person name="Choi J.H."/>
            <person name="Detter J.C."/>
            <person name="Dong Q."/>
            <person name="Dusheyko S."/>
            <person name="Eads B.D."/>
            <person name="Frohlich T."/>
            <person name="Geiler-Samerotte K.A."/>
            <person name="Gerlach D."/>
            <person name="Hatcher P."/>
            <person name="Jogdeo S."/>
            <person name="Krijgsveld J."/>
            <person name="Kriventseva E.V."/>
            <person name="Kultz D."/>
            <person name="Laforsch C."/>
            <person name="Lindquist E."/>
            <person name="Lopez J."/>
            <person name="Manak J.R."/>
            <person name="Muller J."/>
            <person name="Pangilinan J."/>
            <person name="Patwardhan R.P."/>
            <person name="Pitluck S."/>
            <person name="Pritham E.J."/>
            <person name="Rechtsteiner A."/>
            <person name="Rho M."/>
            <person name="Rogozin I.B."/>
            <person name="Sakarya O."/>
            <person name="Salamov A."/>
            <person name="Schaack S."/>
            <person name="Shapiro H."/>
            <person name="Shiga Y."/>
            <person name="Skalitzky C."/>
            <person name="Smith Z."/>
            <person name="Souvorov A."/>
            <person name="Sung W."/>
            <person name="Tang Z."/>
            <person name="Tsuchiya D."/>
            <person name="Tu H."/>
            <person name="Vos H."/>
            <person name="Wang M."/>
            <person name="Wolf Y.I."/>
            <person name="Yamagata H."/>
            <person name="Yamada T."/>
            <person name="Ye Y."/>
            <person name="Shaw J.R."/>
            <person name="Andrews J."/>
            <person name="Crease T.J."/>
            <person name="Tang H."/>
            <person name="Lucas S.M."/>
            <person name="Robertson H.M."/>
            <person name="Bork P."/>
            <person name="Koonin E.V."/>
            <person name="Zdobnov E.M."/>
            <person name="Grigoriev I.V."/>
            <person name="Lynch M."/>
            <person name="Boore J.L."/>
        </authorList>
    </citation>
    <scope>NUCLEOTIDE SEQUENCE [LARGE SCALE GENOMIC DNA]</scope>
</reference>
<protein>
    <submittedName>
        <fullName evidence="2">Uncharacterized protein</fullName>
    </submittedName>
</protein>